<organism evidence="1 2">
    <name type="scientific">Cochliobolus sativus</name>
    <name type="common">Common root rot and spot blotch fungus</name>
    <name type="synonym">Bipolaris sorokiniana</name>
    <dbReference type="NCBI Taxonomy" id="45130"/>
    <lineage>
        <taxon>Eukaryota</taxon>
        <taxon>Fungi</taxon>
        <taxon>Dikarya</taxon>
        <taxon>Ascomycota</taxon>
        <taxon>Pezizomycotina</taxon>
        <taxon>Dothideomycetes</taxon>
        <taxon>Pleosporomycetidae</taxon>
        <taxon>Pleosporales</taxon>
        <taxon>Pleosporineae</taxon>
        <taxon>Pleosporaceae</taxon>
        <taxon>Bipolaris</taxon>
    </lineage>
</organism>
<dbReference type="PANTHER" id="PTHR43712">
    <property type="entry name" value="PUTATIVE (AFU_ORTHOLOGUE AFUA_4G14580)-RELATED"/>
    <property type="match status" value="1"/>
</dbReference>
<protein>
    <recommendedName>
        <fullName evidence="3">O-methyltransferase domain-containing protein</fullName>
    </recommendedName>
</protein>
<dbReference type="PANTHER" id="PTHR43712:SF5">
    <property type="entry name" value="O-METHYLTRANSFERASE ASQN-RELATED"/>
    <property type="match status" value="1"/>
</dbReference>
<dbReference type="EMBL" id="WNKQ01000018">
    <property type="protein sequence ID" value="KAF5845670.1"/>
    <property type="molecule type" value="Genomic_DNA"/>
</dbReference>
<comment type="caution">
    <text evidence="1">The sequence shown here is derived from an EMBL/GenBank/DDBJ whole genome shotgun (WGS) entry which is preliminary data.</text>
</comment>
<evidence type="ECO:0000313" key="1">
    <source>
        <dbReference type="EMBL" id="KAF5845670.1"/>
    </source>
</evidence>
<dbReference type="InterPro" id="IPR029063">
    <property type="entry name" value="SAM-dependent_MTases_sf"/>
</dbReference>
<sequence>MHSSKHQQNITWLVEVFGWVALDNAKVVDHSSNIFIKAGRSSRCTVIMLAKAHPHLNIIIQDLPSPIANAQTTITALQPDIRSCVQATEYNLILPQPRRSVDVYLLRTTLHD</sequence>
<proteinExistence type="predicted"/>
<evidence type="ECO:0000313" key="2">
    <source>
        <dbReference type="Proteomes" id="UP000624244"/>
    </source>
</evidence>
<dbReference type="Proteomes" id="UP000624244">
    <property type="component" value="Unassembled WGS sequence"/>
</dbReference>
<dbReference type="AlphaFoldDB" id="A0A8H6DTD2"/>
<dbReference type="Gene3D" id="3.40.50.150">
    <property type="entry name" value="Vaccinia Virus protein VP39"/>
    <property type="match status" value="1"/>
</dbReference>
<name>A0A8H6DTD2_COCSA</name>
<reference evidence="1" key="1">
    <citation type="submission" date="2019-11" db="EMBL/GenBank/DDBJ databases">
        <title>Bipolaris sorokiniana Genome sequencing.</title>
        <authorList>
            <person name="Wang H."/>
        </authorList>
    </citation>
    <scope>NUCLEOTIDE SEQUENCE</scope>
</reference>
<accession>A0A8H6DTD2</accession>
<gene>
    <name evidence="1" type="ORF">GGP41_009457</name>
</gene>
<evidence type="ECO:0008006" key="3">
    <source>
        <dbReference type="Google" id="ProtNLM"/>
    </source>
</evidence>